<evidence type="ECO:0000313" key="3">
    <source>
        <dbReference type="Proteomes" id="UP000001519"/>
    </source>
</evidence>
<reference evidence="2 3" key="2">
    <citation type="journal article" date="2012" name="Nature">
        <title>Insights into hominid evolution from the gorilla genome sequence.</title>
        <authorList>
            <person name="Scally A."/>
            <person name="Dutheil J.Y."/>
            <person name="Hillier L.W."/>
            <person name="Jordan G.E."/>
            <person name="Goodhead I."/>
            <person name="Herrero J."/>
            <person name="Hobolth A."/>
            <person name="Lappalainen T."/>
            <person name="Mailund T."/>
            <person name="Marques-Bonet T."/>
            <person name="McCarthy S."/>
            <person name="Montgomery S.H."/>
            <person name="Schwalie P.C."/>
            <person name="Tang Y.A."/>
            <person name="Ward M.C."/>
            <person name="Xue Y."/>
            <person name="Yngvadottir B."/>
            <person name="Alkan C."/>
            <person name="Andersen L.N."/>
            <person name="Ayub Q."/>
            <person name="Ball E.V."/>
            <person name="Beal K."/>
            <person name="Bradley B.J."/>
            <person name="Chen Y."/>
            <person name="Clee C.M."/>
            <person name="Fitzgerald S."/>
            <person name="Graves T.A."/>
            <person name="Gu Y."/>
            <person name="Heath P."/>
            <person name="Heger A."/>
            <person name="Karakoc E."/>
            <person name="Kolb-Kokocinski A."/>
            <person name="Laird G.K."/>
            <person name="Lunter G."/>
            <person name="Meader S."/>
            <person name="Mort M."/>
            <person name="Mullikin J.C."/>
            <person name="Munch K."/>
            <person name="O'Connor T.D."/>
            <person name="Phillips A.D."/>
            <person name="Prado-Martinez J."/>
            <person name="Rogers A.S."/>
            <person name="Sajjadian S."/>
            <person name="Schmidt D."/>
            <person name="Shaw K."/>
            <person name="Simpson J.T."/>
            <person name="Stenson P.D."/>
            <person name="Turner D.J."/>
            <person name="Vigilant L."/>
            <person name="Vilella A.J."/>
            <person name="Whitener W."/>
            <person name="Zhu B."/>
            <person name="Cooper D.N."/>
            <person name="de Jong P."/>
            <person name="Dermitzakis E.T."/>
            <person name="Eichler E.E."/>
            <person name="Flicek P."/>
            <person name="Goldman N."/>
            <person name="Mundy N.I."/>
            <person name="Ning Z."/>
            <person name="Odom D.T."/>
            <person name="Ponting C.P."/>
            <person name="Quail M.A."/>
            <person name="Ryder O.A."/>
            <person name="Searle S.M."/>
            <person name="Warren W.C."/>
            <person name="Wilson R.K."/>
            <person name="Schierup M.H."/>
            <person name="Rogers J."/>
            <person name="Tyler-Smith C."/>
            <person name="Durbin R."/>
        </authorList>
    </citation>
    <scope>NUCLEOTIDE SEQUENCE [LARGE SCALE GENOMIC DNA]</scope>
</reference>
<keyword evidence="1" id="KW-0378">Hydrolase</keyword>
<name>A0A2I2Z7S9_GORGO</name>
<dbReference type="GeneTree" id="ENSGT00940000156308"/>
<organism evidence="2 3">
    <name type="scientific">Gorilla gorilla gorilla</name>
    <name type="common">Western lowland gorilla</name>
    <dbReference type="NCBI Taxonomy" id="9595"/>
    <lineage>
        <taxon>Eukaryota</taxon>
        <taxon>Metazoa</taxon>
        <taxon>Chordata</taxon>
        <taxon>Craniata</taxon>
        <taxon>Vertebrata</taxon>
        <taxon>Euteleostomi</taxon>
        <taxon>Mammalia</taxon>
        <taxon>Eutheria</taxon>
        <taxon>Euarchontoglires</taxon>
        <taxon>Primates</taxon>
        <taxon>Haplorrhini</taxon>
        <taxon>Catarrhini</taxon>
        <taxon>Hominidae</taxon>
        <taxon>Gorilla</taxon>
    </lineage>
</organism>
<dbReference type="AlphaFoldDB" id="A0A2I2Z7S9"/>
<reference evidence="2" key="3">
    <citation type="submission" date="2025-08" db="UniProtKB">
        <authorList>
            <consortium name="Ensembl"/>
        </authorList>
    </citation>
    <scope>IDENTIFICATION</scope>
</reference>
<proteinExistence type="predicted"/>
<dbReference type="GO" id="GO:0016787">
    <property type="term" value="F:hydrolase activity"/>
    <property type="evidence" value="ECO:0007669"/>
    <property type="project" value="UniProtKB-KW"/>
</dbReference>
<evidence type="ECO:0000256" key="1">
    <source>
        <dbReference type="ARBA" id="ARBA00022801"/>
    </source>
</evidence>
<evidence type="ECO:0000313" key="2">
    <source>
        <dbReference type="Ensembl" id="ENSGGOP00000043293.1"/>
    </source>
</evidence>
<reference evidence="2" key="4">
    <citation type="submission" date="2025-09" db="UniProtKB">
        <authorList>
            <consortium name="Ensembl"/>
        </authorList>
    </citation>
    <scope>IDENTIFICATION</scope>
</reference>
<dbReference type="Proteomes" id="UP000001519">
    <property type="component" value="Chromosome 3"/>
</dbReference>
<dbReference type="Ensembl" id="ENSGGOT00000047679.1">
    <property type="protein sequence ID" value="ENSGGOP00000043293.1"/>
    <property type="gene ID" value="ENSGGOG00000007735.3"/>
</dbReference>
<accession>A0A2I2Z7S9</accession>
<dbReference type="Bgee" id="ENSGGOG00000007735">
    <property type="expression patterns" value="Expressed in testis and 6 other cell types or tissues"/>
</dbReference>
<dbReference type="SUPFAM" id="SSF52768">
    <property type="entry name" value="Arginase/deacetylase"/>
    <property type="match status" value="1"/>
</dbReference>
<dbReference type="Gene3D" id="3.40.800.20">
    <property type="entry name" value="Histone deacetylase domain"/>
    <property type="match status" value="1"/>
</dbReference>
<dbReference type="EMBL" id="CABD030019961">
    <property type="status" value="NOT_ANNOTATED_CDS"/>
    <property type="molecule type" value="Genomic_DNA"/>
</dbReference>
<gene>
    <name evidence="2" type="primary">HDAC11</name>
</gene>
<dbReference type="InterPro" id="IPR023696">
    <property type="entry name" value="Ureohydrolase_dom_sf"/>
</dbReference>
<dbReference type="InterPro" id="IPR037138">
    <property type="entry name" value="His_deacetylse_dom_sf"/>
</dbReference>
<protein>
    <submittedName>
        <fullName evidence="2">Histone deacetylase 11</fullName>
    </submittedName>
</protein>
<keyword evidence="3" id="KW-1185">Reference proteome</keyword>
<reference evidence="3" key="1">
    <citation type="submission" date="2011-05" db="EMBL/GenBank/DDBJ databases">
        <title>Insights into the evolution of the great apes provided by the gorilla genome.</title>
        <authorList>
            <person name="Scally A."/>
        </authorList>
    </citation>
    <scope>NUCLEOTIDE SEQUENCE [LARGE SCALE GENOMIC DNA]</scope>
</reference>
<sequence length="205" mass="23502">MLHTTQLYQHVPETRWPIVYSPRYNITFMGLEKLHPFDAGKWGKVINFLKEEKLLSDSMLVEAREASEEDLLVVHTRRYLNELKRPSGGRWSWSGAQRMMSTWIRWRGTSRNPSRSTCPTWWYTMQAPTSSRGTALGGCPSAQRYPASLLTPYLICLAWGSLDLSHPVSLHRTQTHCCFPLQCPDPCCPACHVAPPIRPLVLFVF</sequence>